<keyword evidence="6 9" id="KW-1133">Transmembrane helix</keyword>
<feature type="transmembrane region" description="Helical" evidence="9">
    <location>
        <begin position="270"/>
        <end position="294"/>
    </location>
</feature>
<keyword evidence="5 9" id="KW-0812">Transmembrane</keyword>
<feature type="transmembrane region" description="Helical" evidence="9">
    <location>
        <begin position="144"/>
        <end position="163"/>
    </location>
</feature>
<dbReference type="AlphaFoldDB" id="A0AAE9Z9T9"/>
<dbReference type="InterPro" id="IPR038770">
    <property type="entry name" value="Na+/solute_symporter_sf"/>
</dbReference>
<keyword evidence="4" id="KW-0050">Antiport</keyword>
<gene>
    <name evidence="12" type="ORF">SG34_013005</name>
</gene>
<organism evidence="12 13">
    <name type="scientific">Thalassomonas viridans</name>
    <dbReference type="NCBI Taxonomy" id="137584"/>
    <lineage>
        <taxon>Bacteria</taxon>
        <taxon>Pseudomonadati</taxon>
        <taxon>Pseudomonadota</taxon>
        <taxon>Gammaproteobacteria</taxon>
        <taxon>Alteromonadales</taxon>
        <taxon>Colwelliaceae</taxon>
        <taxon>Thalassomonas</taxon>
    </lineage>
</organism>
<dbReference type="KEGG" id="tvd:SG34_013005"/>
<evidence type="ECO:0000256" key="2">
    <source>
        <dbReference type="ARBA" id="ARBA00005551"/>
    </source>
</evidence>
<dbReference type="InterPro" id="IPR006153">
    <property type="entry name" value="Cation/H_exchanger_TM"/>
</dbReference>
<proteinExistence type="inferred from homology"/>
<dbReference type="SUPFAM" id="SSF51735">
    <property type="entry name" value="NAD(P)-binding Rossmann-fold domains"/>
    <property type="match status" value="1"/>
</dbReference>
<dbReference type="Pfam" id="PF02254">
    <property type="entry name" value="TrkA_N"/>
    <property type="match status" value="1"/>
</dbReference>
<evidence type="ECO:0000256" key="9">
    <source>
        <dbReference type="SAM" id="Phobius"/>
    </source>
</evidence>
<comment type="similarity">
    <text evidence="2">Belongs to the monovalent cation:proton antiporter 2 (CPA2) transporter (TC 2.A.37) family.</text>
</comment>
<dbReference type="GO" id="GO:1902600">
    <property type="term" value="P:proton transmembrane transport"/>
    <property type="evidence" value="ECO:0007669"/>
    <property type="project" value="InterPro"/>
</dbReference>
<dbReference type="EMBL" id="CP059733">
    <property type="protein sequence ID" value="WDE07727.1"/>
    <property type="molecule type" value="Genomic_DNA"/>
</dbReference>
<protein>
    <submittedName>
        <fullName evidence="12">Cation:proton antiporter</fullName>
    </submittedName>
</protein>
<feature type="domain" description="RCK N-terminal" evidence="11">
    <location>
        <begin position="387"/>
        <end position="502"/>
    </location>
</feature>
<keyword evidence="13" id="KW-1185">Reference proteome</keyword>
<dbReference type="GO" id="GO:0015297">
    <property type="term" value="F:antiporter activity"/>
    <property type="evidence" value="ECO:0007669"/>
    <property type="project" value="UniProtKB-KW"/>
</dbReference>
<evidence type="ECO:0000256" key="1">
    <source>
        <dbReference type="ARBA" id="ARBA00004141"/>
    </source>
</evidence>
<evidence type="ECO:0000256" key="6">
    <source>
        <dbReference type="ARBA" id="ARBA00022989"/>
    </source>
</evidence>
<feature type="transmembrane region" description="Helical" evidence="9">
    <location>
        <begin position="333"/>
        <end position="353"/>
    </location>
</feature>
<name>A0AAE9Z9T9_9GAMM</name>
<reference evidence="12 13" key="2">
    <citation type="journal article" date="2022" name="Mar. Drugs">
        <title>Bioassay-Guided Fractionation Leads to the Detection of Cholic Acid Generated by the Rare Thalassomonas sp.</title>
        <authorList>
            <person name="Pheiffer F."/>
            <person name="Schneider Y.K."/>
            <person name="Hansen E.H."/>
            <person name="Andersen J.H."/>
            <person name="Isaksson J."/>
            <person name="Busche T."/>
            <person name="R C."/>
            <person name="Kalinowski J."/>
            <person name="Zyl L.V."/>
            <person name="Trindade M."/>
        </authorList>
    </citation>
    <scope>NUCLEOTIDE SEQUENCE [LARGE SCALE GENOMIC DNA]</scope>
    <source>
        <strain evidence="12 13">XOM25</strain>
    </source>
</reference>
<comment type="subcellular location">
    <subcellularLocation>
        <location evidence="1">Membrane</location>
        <topology evidence="1">Multi-pass membrane protein</topology>
    </subcellularLocation>
</comment>
<dbReference type="Pfam" id="PF00999">
    <property type="entry name" value="Na_H_Exchanger"/>
    <property type="match status" value="1"/>
</dbReference>
<feature type="transmembrane region" description="Helical" evidence="9">
    <location>
        <begin position="111"/>
        <end position="132"/>
    </location>
</feature>
<dbReference type="GO" id="GO:0006813">
    <property type="term" value="P:potassium ion transport"/>
    <property type="evidence" value="ECO:0007669"/>
    <property type="project" value="InterPro"/>
</dbReference>
<evidence type="ECO:0000259" key="11">
    <source>
        <dbReference type="Pfam" id="PF02254"/>
    </source>
</evidence>
<reference evidence="12 13" key="1">
    <citation type="journal article" date="2015" name="Genome Announc.">
        <title>Draft Genome Sequences of Marine Isolates of Thalassomonas viridans and Thalassomonas actiniarum.</title>
        <authorList>
            <person name="Olonade I."/>
            <person name="van Zyl L.J."/>
            <person name="Trindade M."/>
        </authorList>
    </citation>
    <scope>NUCLEOTIDE SEQUENCE [LARGE SCALE GENOMIC DNA]</scope>
    <source>
        <strain evidence="12 13">XOM25</strain>
    </source>
</reference>
<evidence type="ECO:0000313" key="13">
    <source>
        <dbReference type="Proteomes" id="UP000032352"/>
    </source>
</evidence>
<dbReference type="PANTHER" id="PTHR42751:SF1">
    <property type="entry name" value="CATION_PROTON ANTIPORTER YBAL-RELATED"/>
    <property type="match status" value="1"/>
</dbReference>
<feature type="domain" description="Cation/H+ exchanger transmembrane" evidence="10">
    <location>
        <begin position="6"/>
        <end position="347"/>
    </location>
</feature>
<keyword evidence="3" id="KW-0813">Transport</keyword>
<feature type="transmembrane region" description="Helical" evidence="9">
    <location>
        <begin position="44"/>
        <end position="62"/>
    </location>
</feature>
<dbReference type="Proteomes" id="UP000032352">
    <property type="component" value="Chromosome"/>
</dbReference>
<feature type="transmembrane region" description="Helical" evidence="9">
    <location>
        <begin position="169"/>
        <end position="185"/>
    </location>
</feature>
<evidence type="ECO:0000259" key="10">
    <source>
        <dbReference type="Pfam" id="PF00999"/>
    </source>
</evidence>
<sequence>MEFIWILFAFICGLASKSVSLPPSIGYLFAGFLLHFLGFEADASLQTLADLGITLMLFTIGLKLNVKDLLKPEIWLASLSHSLIWVVTVAVLAKLLIVGGVAYFADLDFATAALVAFALNFSSTVCVVKLLEEQGEMKTRHGKLAIGILVMQDIVAVVFLVLATGKTPSVWAPALLALLLLRPLLSRVISHAGHGELMPLAGFFLALGSYELFELVNIKGDLGALLVGMLLATHPKATEISKSLLSFKDIFLIGFFLTIGFTALPDWQMLGLASALALLLPVKFVMFFLLLCALKIRCRTAYLSALGLSNYSEFGLIVTAISVKAGWLASEWLVILALAVSLSFVLTNILYSFSHDIFARYKDFLRKFERSLRLPEDVFEQPQDAPVIVIGMGRVGMGAYQALSTHSNTRVWGMDADKEKIKQISEKGMQACYGDGEDAFFWENIDLSKIHLILLALPSVQDSKSIASQLKTANYQGQIAAIARYDDEREELTEYGIDKVFNFYTEAGVGFAEESLAMLPQGYPEPVGSTGT</sequence>
<accession>A0AAE9Z9T9</accession>
<dbReference type="Gene3D" id="3.40.50.720">
    <property type="entry name" value="NAD(P)-binding Rossmann-like Domain"/>
    <property type="match status" value="1"/>
</dbReference>
<evidence type="ECO:0000313" key="12">
    <source>
        <dbReference type="EMBL" id="WDE07727.1"/>
    </source>
</evidence>
<evidence type="ECO:0000256" key="8">
    <source>
        <dbReference type="ARBA" id="ARBA00023136"/>
    </source>
</evidence>
<feature type="transmembrane region" description="Helical" evidence="9">
    <location>
        <begin position="301"/>
        <end position="321"/>
    </location>
</feature>
<dbReference type="PANTHER" id="PTHR42751">
    <property type="entry name" value="SODIUM/HYDROGEN EXCHANGER FAMILY/TRKA DOMAIN PROTEIN"/>
    <property type="match status" value="1"/>
</dbReference>
<feature type="transmembrane region" description="Helical" evidence="9">
    <location>
        <begin position="83"/>
        <end position="105"/>
    </location>
</feature>
<feature type="transmembrane region" description="Helical" evidence="9">
    <location>
        <begin position="245"/>
        <end position="264"/>
    </location>
</feature>
<evidence type="ECO:0000256" key="3">
    <source>
        <dbReference type="ARBA" id="ARBA00022448"/>
    </source>
</evidence>
<dbReference type="Gene3D" id="1.20.1530.20">
    <property type="match status" value="1"/>
</dbReference>
<keyword evidence="8 9" id="KW-0472">Membrane</keyword>
<dbReference type="RefSeq" id="WP_044840671.1">
    <property type="nucleotide sequence ID" value="NZ_CP059733.1"/>
</dbReference>
<evidence type="ECO:0000256" key="5">
    <source>
        <dbReference type="ARBA" id="ARBA00022692"/>
    </source>
</evidence>
<dbReference type="InterPro" id="IPR036291">
    <property type="entry name" value="NAD(P)-bd_dom_sf"/>
</dbReference>
<dbReference type="GO" id="GO:0016020">
    <property type="term" value="C:membrane"/>
    <property type="evidence" value="ECO:0007669"/>
    <property type="project" value="UniProtKB-SubCell"/>
</dbReference>
<evidence type="ECO:0000256" key="7">
    <source>
        <dbReference type="ARBA" id="ARBA00023065"/>
    </source>
</evidence>
<dbReference type="InterPro" id="IPR003148">
    <property type="entry name" value="RCK_N"/>
</dbReference>
<keyword evidence="7" id="KW-0406">Ion transport</keyword>
<evidence type="ECO:0000256" key="4">
    <source>
        <dbReference type="ARBA" id="ARBA00022449"/>
    </source>
</evidence>